<protein>
    <submittedName>
        <fullName evidence="3">Ig-like domain-containing protein</fullName>
    </submittedName>
</protein>
<comment type="caution">
    <text evidence="3">The sequence shown here is derived from an EMBL/GenBank/DDBJ whole genome shotgun (WGS) entry which is preliminary data.</text>
</comment>
<evidence type="ECO:0000259" key="2">
    <source>
        <dbReference type="Pfam" id="PF13205"/>
    </source>
</evidence>
<feature type="domain" description="SbsA Ig-like" evidence="2">
    <location>
        <begin position="47"/>
        <end position="123"/>
    </location>
</feature>
<dbReference type="AlphaFoldDB" id="A0AAJ1ICH2"/>
<feature type="domain" description="SbsA Ig-like" evidence="2">
    <location>
        <begin position="131"/>
        <end position="226"/>
    </location>
</feature>
<dbReference type="EMBL" id="JAQQAL010000017">
    <property type="protein sequence ID" value="MDC7226720.1"/>
    <property type="molecule type" value="Genomic_DNA"/>
</dbReference>
<proteinExistence type="predicted"/>
<gene>
    <name evidence="3" type="ORF">PQJ61_08140</name>
</gene>
<feature type="domain" description="SbsA Ig-like" evidence="2">
    <location>
        <begin position="253"/>
        <end position="340"/>
    </location>
</feature>
<accession>A0AAJ1ICH2</accession>
<sequence length="511" mass="56246">MKKMILRSAAACIIILLFPACGNFSLRPLEIISWQPGCYICGDQKVSISVTFSQPPDKASAERAFSLTCNGVQPAGRLYCSDCLLQFIPYSPLDTGTEYLIEVSSTVETESGNSMSEDFTARFRIGEEALRPEVTNISPADGEITEDCFSPLTISFNTAVGLDSILENLSISPPIRGRASMSEDFRVLTYSPVEAMSWGTEYIVKLSDDLCSISGGTAAAEFTSAFFAGSDNQPPEIIEATSEDGSVILTRSPSEGEVLIWNSWSKNGRVRLAFSEEIDRESAVQSINIEPSTATTFSFNEDEQPASLLIEFDEGLRWQTMYKLRVSTALTDCRNNTLEQEAFFYLFINDPASKPPSVSRVSFIPDETEAVTVFDAEDYASACTSHIILDTAAGAAIQNPFYFDFYFNLAEGAILQDFVPVENFLISADNNCISITYIDFAIYNPGSSTDSAGFPRPQPEAEQAVFRLVTSVSDNELQSGIVFFNIDQNLRDSLGNEMVECWSLELFDEDN</sequence>
<keyword evidence="1" id="KW-0732">Signal</keyword>
<evidence type="ECO:0000256" key="1">
    <source>
        <dbReference type="ARBA" id="ARBA00022729"/>
    </source>
</evidence>
<organism evidence="3 4">
    <name type="scientific">Candidatus Thalassospirochaeta sargassi</name>
    <dbReference type="NCBI Taxonomy" id="3119039"/>
    <lineage>
        <taxon>Bacteria</taxon>
        <taxon>Pseudomonadati</taxon>
        <taxon>Spirochaetota</taxon>
        <taxon>Spirochaetia</taxon>
        <taxon>Spirochaetales</taxon>
        <taxon>Spirochaetaceae</taxon>
        <taxon>Candidatus Thalassospirochaeta</taxon>
    </lineage>
</organism>
<dbReference type="Pfam" id="PF13205">
    <property type="entry name" value="Big_5"/>
    <property type="match status" value="3"/>
</dbReference>
<dbReference type="Proteomes" id="UP001221217">
    <property type="component" value="Unassembled WGS sequence"/>
</dbReference>
<dbReference type="Gene3D" id="2.60.40.3710">
    <property type="match status" value="1"/>
</dbReference>
<evidence type="ECO:0000313" key="3">
    <source>
        <dbReference type="EMBL" id="MDC7226720.1"/>
    </source>
</evidence>
<evidence type="ECO:0000313" key="4">
    <source>
        <dbReference type="Proteomes" id="UP001221217"/>
    </source>
</evidence>
<dbReference type="InterPro" id="IPR032812">
    <property type="entry name" value="SbsA_Ig"/>
</dbReference>
<reference evidence="3 4" key="1">
    <citation type="submission" date="2022-12" db="EMBL/GenBank/DDBJ databases">
        <title>Metagenome assembled genome from gulf of manar.</title>
        <authorList>
            <person name="Kohli P."/>
            <person name="Pk S."/>
            <person name="Venkata Ramana C."/>
            <person name="Sasikala C."/>
        </authorList>
    </citation>
    <scope>NUCLEOTIDE SEQUENCE [LARGE SCALE GENOMIC DNA]</scope>
    <source>
        <strain evidence="3">JB008</strain>
    </source>
</reference>
<name>A0AAJ1ICH2_9SPIO</name>